<dbReference type="EMBL" id="CP030941">
    <property type="protein sequence ID" value="UUP16183.1"/>
    <property type="molecule type" value="Genomic_DNA"/>
</dbReference>
<dbReference type="InterPro" id="IPR016024">
    <property type="entry name" value="ARM-type_fold"/>
</dbReference>
<dbReference type="InterPro" id="IPR018568">
    <property type="entry name" value="DUF2019"/>
</dbReference>
<feature type="domain" description="DUF2019" evidence="1">
    <location>
        <begin position="13"/>
        <end position="117"/>
    </location>
</feature>
<dbReference type="InterPro" id="IPR042236">
    <property type="entry name" value="PI3K_accessory_sf"/>
</dbReference>
<dbReference type="RefSeq" id="WP_338528625.1">
    <property type="nucleotide sequence ID" value="NZ_CP030941.1"/>
</dbReference>
<proteinExistence type="predicted"/>
<evidence type="ECO:0000313" key="3">
    <source>
        <dbReference type="Proteomes" id="UP001342418"/>
    </source>
</evidence>
<dbReference type="SUPFAM" id="SSF48371">
    <property type="entry name" value="ARM repeat"/>
    <property type="match status" value="1"/>
</dbReference>
<dbReference type="Proteomes" id="UP001342418">
    <property type="component" value="Chromosome"/>
</dbReference>
<protein>
    <recommendedName>
        <fullName evidence="1">DUF2019 domain-containing protein</fullName>
    </recommendedName>
</protein>
<reference evidence="2 3" key="1">
    <citation type="submission" date="2018-07" db="EMBL/GenBank/DDBJ databases">
        <title>Genome sequence of Nitratireductor thuwali#1536.</title>
        <authorList>
            <person name="Michoud G."/>
            <person name="Merlino G."/>
            <person name="Sefrji F.O."/>
            <person name="Daffonchio D."/>
        </authorList>
    </citation>
    <scope>NUCLEOTIDE SEQUENCE [LARGE SCALE GENOMIC DNA]</scope>
    <source>
        <strain evidence="3">Nit1536</strain>
    </source>
</reference>
<dbReference type="Pfam" id="PF09450">
    <property type="entry name" value="DUF2019"/>
    <property type="match status" value="1"/>
</dbReference>
<name>A0ABY5MHJ6_9HYPH</name>
<gene>
    <name evidence="2" type="ORF">NTH_00626</name>
</gene>
<evidence type="ECO:0000259" key="1">
    <source>
        <dbReference type="Pfam" id="PF09450"/>
    </source>
</evidence>
<organism evidence="2 3">
    <name type="scientific">Nitratireductor thuwali</name>
    <dbReference type="NCBI Taxonomy" id="2267699"/>
    <lineage>
        <taxon>Bacteria</taxon>
        <taxon>Pseudomonadati</taxon>
        <taxon>Pseudomonadota</taxon>
        <taxon>Alphaproteobacteria</taxon>
        <taxon>Hyphomicrobiales</taxon>
        <taxon>Phyllobacteriaceae</taxon>
        <taxon>Nitratireductor</taxon>
    </lineage>
</organism>
<dbReference type="Gene3D" id="1.25.40.70">
    <property type="entry name" value="Phosphatidylinositol 3-kinase, accessory domain (PIK)"/>
    <property type="match status" value="1"/>
</dbReference>
<keyword evidence="3" id="KW-1185">Reference proteome</keyword>
<accession>A0ABY5MHJ6</accession>
<evidence type="ECO:0000313" key="2">
    <source>
        <dbReference type="EMBL" id="UUP16183.1"/>
    </source>
</evidence>
<sequence length="133" mass="14813">MNRHVNLATLTSEQLVERFADIGVAQDDALLGNEISRYNALYKDKVAVEVELRSRPGDQRRLLMTLYDHPNMQVRLNAAKSTRAIDMRQARALLEQIAASKWGPQAGDAGMSLWAMDEGITVIDAHLPPKGED</sequence>